<dbReference type="RefSeq" id="WP_256030708.1">
    <property type="nucleotide sequence ID" value="NZ_JAHLKM010000030.1"/>
</dbReference>
<keyword evidence="2" id="KW-1185">Reference proteome</keyword>
<proteinExistence type="predicted"/>
<evidence type="ECO:0000313" key="2">
    <source>
        <dbReference type="Proteomes" id="UP001139494"/>
    </source>
</evidence>
<dbReference type="AlphaFoldDB" id="A0A9R1CVI8"/>
<evidence type="ECO:0000313" key="1">
    <source>
        <dbReference type="EMBL" id="MCQ4334640.1"/>
    </source>
</evidence>
<protein>
    <submittedName>
        <fullName evidence="1">Uncharacterized protein</fullName>
    </submittedName>
</protein>
<dbReference type="Proteomes" id="UP001139494">
    <property type="component" value="Unassembled WGS sequence"/>
</dbReference>
<reference evidence="1" key="1">
    <citation type="journal article" date="2023" name="Front. Microbiol.">
        <title>Genomic-based phylogenetic and metabolic analyses of the genus Natronomonas, and description of Natronomonas aquatica sp. nov.</title>
        <authorList>
            <person name="Garcia-Roldan A."/>
            <person name="Duran-Viseras A."/>
            <person name="de la Haba R.R."/>
            <person name="Corral P."/>
            <person name="Sanchez-Porro C."/>
            <person name="Ventosa A."/>
        </authorList>
    </citation>
    <scope>NUCLEOTIDE SEQUENCE</scope>
    <source>
        <strain evidence="1">F2-12</strain>
    </source>
</reference>
<dbReference type="EMBL" id="JAHLKM010000030">
    <property type="protein sequence ID" value="MCQ4334640.1"/>
    <property type="molecule type" value="Genomic_DNA"/>
</dbReference>
<accession>A0A9R1CVI8</accession>
<comment type="caution">
    <text evidence="1">The sequence shown here is derived from an EMBL/GenBank/DDBJ whole genome shotgun (WGS) entry which is preliminary data.</text>
</comment>
<name>A0A9R1CVI8_9EURY</name>
<organism evidence="1 2">
    <name type="scientific">Natronomonas aquatica</name>
    <dbReference type="NCBI Taxonomy" id="2841590"/>
    <lineage>
        <taxon>Archaea</taxon>
        <taxon>Methanobacteriati</taxon>
        <taxon>Methanobacteriota</taxon>
        <taxon>Stenosarchaea group</taxon>
        <taxon>Halobacteria</taxon>
        <taxon>Halobacteriales</taxon>
        <taxon>Natronomonadaceae</taxon>
        <taxon>Natronomonas</taxon>
    </lineage>
</organism>
<sequence>MILKQYNNGIIVEQDGTEIYRTTGEWTFPNDARAAVFGYIDGELKDAGFSDQEIAALESAFEAMMGLRGDYETVSVDDNI</sequence>
<gene>
    <name evidence="1" type="ORF">KM295_14365</name>
</gene>